<dbReference type="Proteomes" id="UP000308197">
    <property type="component" value="Unassembled WGS sequence"/>
</dbReference>
<evidence type="ECO:0000313" key="4">
    <source>
        <dbReference type="Proteomes" id="UP000308197"/>
    </source>
</evidence>
<keyword evidence="2" id="KW-1133">Transmembrane helix</keyword>
<feature type="compositionally biased region" description="Gly residues" evidence="1">
    <location>
        <begin position="341"/>
        <end position="351"/>
    </location>
</feature>
<feature type="region of interest" description="Disordered" evidence="1">
    <location>
        <begin position="91"/>
        <end position="120"/>
    </location>
</feature>
<evidence type="ECO:0000256" key="1">
    <source>
        <dbReference type="SAM" id="MobiDB-lite"/>
    </source>
</evidence>
<feature type="compositionally biased region" description="Polar residues" evidence="1">
    <location>
        <begin position="300"/>
        <end position="322"/>
    </location>
</feature>
<keyword evidence="4" id="KW-1185">Reference proteome</keyword>
<evidence type="ECO:0000313" key="3">
    <source>
        <dbReference type="EMBL" id="TFK85789.1"/>
    </source>
</evidence>
<sequence>MSSTGWRTACTVIVIIVGAALLTFAVYIYRRQKLMRRFPKTPEMQQRFKRSYAAGDPEAHMPLLDTEAIPPLPPKTETAMHHRNLSSMDWTQTHQRNDGSSRGGLNEWETKVRGPPSRVPVPPMFPEPMVFPQQRYSFHHNPDTVMAMPEPEPAPAPRSPLFHLPQFSFPRLQIKTDGKKGRIPSLRIEFMRESNQVVSSPAEAASEWTHVSHPPASSVSAPSTIGRPFATMAASPLPEIPRLSSISTIDITRASPSLPPSAGSPPESAVNSVVQSDVSTPGSIDDVGVNLFSRKLSTEGTSFQTVSRNSSAQAVSRTSSVRPISDPGRPKRNGSVSSGSSGSGNSAGGRGANLRRATTWVPNVFASYSPWHGVVPGTGEERSREPLESPTGQLRIPDGYRPMPTLEETPEATPATIPTPLPGDSLESPSYLAEDPLPLPPQLAAIPSPRPPETSLQPPEHPPPPAG</sequence>
<feature type="region of interest" description="Disordered" evidence="1">
    <location>
        <begin position="368"/>
        <end position="467"/>
    </location>
</feature>
<keyword evidence="2" id="KW-0472">Membrane</keyword>
<organism evidence="3 4">
    <name type="scientific">Polyporus arcularius HHB13444</name>
    <dbReference type="NCBI Taxonomy" id="1314778"/>
    <lineage>
        <taxon>Eukaryota</taxon>
        <taxon>Fungi</taxon>
        <taxon>Dikarya</taxon>
        <taxon>Basidiomycota</taxon>
        <taxon>Agaricomycotina</taxon>
        <taxon>Agaricomycetes</taxon>
        <taxon>Polyporales</taxon>
        <taxon>Polyporaceae</taxon>
        <taxon>Polyporus</taxon>
    </lineage>
</organism>
<feature type="compositionally biased region" description="Low complexity" evidence="1">
    <location>
        <begin position="432"/>
        <end position="447"/>
    </location>
</feature>
<feature type="region of interest" description="Disordered" evidence="1">
    <location>
        <begin position="300"/>
        <end position="355"/>
    </location>
</feature>
<feature type="compositionally biased region" description="Polar residues" evidence="1">
    <location>
        <begin position="91"/>
        <end position="100"/>
    </location>
</feature>
<reference evidence="3 4" key="1">
    <citation type="journal article" date="2019" name="Nat. Ecol. Evol.">
        <title>Megaphylogeny resolves global patterns of mushroom evolution.</title>
        <authorList>
            <person name="Varga T."/>
            <person name="Krizsan K."/>
            <person name="Foldi C."/>
            <person name="Dima B."/>
            <person name="Sanchez-Garcia M."/>
            <person name="Sanchez-Ramirez S."/>
            <person name="Szollosi G.J."/>
            <person name="Szarkandi J.G."/>
            <person name="Papp V."/>
            <person name="Albert L."/>
            <person name="Andreopoulos W."/>
            <person name="Angelini C."/>
            <person name="Antonin V."/>
            <person name="Barry K.W."/>
            <person name="Bougher N.L."/>
            <person name="Buchanan P."/>
            <person name="Buyck B."/>
            <person name="Bense V."/>
            <person name="Catcheside P."/>
            <person name="Chovatia M."/>
            <person name="Cooper J."/>
            <person name="Damon W."/>
            <person name="Desjardin D."/>
            <person name="Finy P."/>
            <person name="Geml J."/>
            <person name="Haridas S."/>
            <person name="Hughes K."/>
            <person name="Justo A."/>
            <person name="Karasinski D."/>
            <person name="Kautmanova I."/>
            <person name="Kiss B."/>
            <person name="Kocsube S."/>
            <person name="Kotiranta H."/>
            <person name="LaButti K.M."/>
            <person name="Lechner B.E."/>
            <person name="Liimatainen K."/>
            <person name="Lipzen A."/>
            <person name="Lukacs Z."/>
            <person name="Mihaltcheva S."/>
            <person name="Morgado L.N."/>
            <person name="Niskanen T."/>
            <person name="Noordeloos M.E."/>
            <person name="Ohm R.A."/>
            <person name="Ortiz-Santana B."/>
            <person name="Ovrebo C."/>
            <person name="Racz N."/>
            <person name="Riley R."/>
            <person name="Savchenko A."/>
            <person name="Shiryaev A."/>
            <person name="Soop K."/>
            <person name="Spirin V."/>
            <person name="Szebenyi C."/>
            <person name="Tomsovsky M."/>
            <person name="Tulloss R.E."/>
            <person name="Uehling J."/>
            <person name="Grigoriev I.V."/>
            <person name="Vagvolgyi C."/>
            <person name="Papp T."/>
            <person name="Martin F.M."/>
            <person name="Miettinen O."/>
            <person name="Hibbett D.S."/>
            <person name="Nagy L.G."/>
        </authorList>
    </citation>
    <scope>NUCLEOTIDE SEQUENCE [LARGE SCALE GENOMIC DNA]</scope>
    <source>
        <strain evidence="3 4">HHB13444</strain>
    </source>
</reference>
<gene>
    <name evidence="3" type="ORF">K466DRAFT_177727</name>
</gene>
<dbReference type="AlphaFoldDB" id="A0A5C3PA55"/>
<dbReference type="InParanoid" id="A0A5C3PA55"/>
<name>A0A5C3PA55_9APHY</name>
<dbReference type="EMBL" id="ML211233">
    <property type="protein sequence ID" value="TFK85789.1"/>
    <property type="molecule type" value="Genomic_DNA"/>
</dbReference>
<protein>
    <submittedName>
        <fullName evidence="3">Uncharacterized protein</fullName>
    </submittedName>
</protein>
<feature type="compositionally biased region" description="Polar residues" evidence="1">
    <location>
        <begin position="270"/>
        <end position="282"/>
    </location>
</feature>
<evidence type="ECO:0000256" key="2">
    <source>
        <dbReference type="SAM" id="Phobius"/>
    </source>
</evidence>
<feature type="region of interest" description="Disordered" evidence="1">
    <location>
        <begin position="252"/>
        <end position="284"/>
    </location>
</feature>
<keyword evidence="2" id="KW-0812">Transmembrane</keyword>
<feature type="compositionally biased region" description="Low complexity" evidence="1">
    <location>
        <begin position="404"/>
        <end position="418"/>
    </location>
</feature>
<proteinExistence type="predicted"/>
<feature type="transmembrane region" description="Helical" evidence="2">
    <location>
        <begin position="6"/>
        <end position="29"/>
    </location>
</feature>
<accession>A0A5C3PA55</accession>